<evidence type="ECO:0000256" key="1">
    <source>
        <dbReference type="SAM" id="MobiDB-lite"/>
    </source>
</evidence>
<feature type="region of interest" description="Disordered" evidence="1">
    <location>
        <begin position="1"/>
        <end position="22"/>
    </location>
</feature>
<dbReference type="Proteomes" id="UP000235728">
    <property type="component" value="Unassembled WGS sequence"/>
</dbReference>
<sequence>MSQNRGTKQNVFDTRPLASHPSPHRSWMCYHGQKLLEFLIRVLLRGTGCDSRSYALDFDSPALRPQLHVNGEQSAGYI</sequence>
<accession>A0A2N6NT43</accession>
<evidence type="ECO:0000313" key="3">
    <source>
        <dbReference type="Proteomes" id="UP000235728"/>
    </source>
</evidence>
<organism evidence="2 3">
    <name type="scientific">Beauveria bassiana</name>
    <name type="common">White muscardine disease fungus</name>
    <name type="synonym">Tritirachium shiotae</name>
    <dbReference type="NCBI Taxonomy" id="176275"/>
    <lineage>
        <taxon>Eukaryota</taxon>
        <taxon>Fungi</taxon>
        <taxon>Dikarya</taxon>
        <taxon>Ascomycota</taxon>
        <taxon>Pezizomycotina</taxon>
        <taxon>Sordariomycetes</taxon>
        <taxon>Hypocreomycetidae</taxon>
        <taxon>Hypocreales</taxon>
        <taxon>Cordycipitaceae</taxon>
        <taxon>Beauveria</taxon>
    </lineage>
</organism>
<protein>
    <submittedName>
        <fullName evidence="2">Uncharacterized protein</fullName>
    </submittedName>
</protein>
<evidence type="ECO:0000313" key="2">
    <source>
        <dbReference type="EMBL" id="PMB70439.1"/>
    </source>
</evidence>
<comment type="caution">
    <text evidence="2">The sequence shown here is derived from an EMBL/GenBank/DDBJ whole genome shotgun (WGS) entry which is preliminary data.</text>
</comment>
<name>A0A2N6NT43_BEABA</name>
<feature type="compositionally biased region" description="Polar residues" evidence="1">
    <location>
        <begin position="1"/>
        <end position="12"/>
    </location>
</feature>
<proteinExistence type="predicted"/>
<gene>
    <name evidence="2" type="ORF">BM221_002890</name>
</gene>
<dbReference type="AlphaFoldDB" id="A0A2N6NT43"/>
<reference evidence="2 3" key="1">
    <citation type="journal article" date="2016" name="Appl. Microbiol. Biotechnol.">
        <title>Characterization of T-DNA insertion mutants with decreased virulence in the entomopathogenic fungus Beauveria bassiana JEF-007.</title>
        <authorList>
            <person name="Kim S."/>
            <person name="Lee S.J."/>
            <person name="Nai Y.S."/>
            <person name="Yu J.S."/>
            <person name="Lee M.R."/>
            <person name="Yang Y.T."/>
            <person name="Kim J.S."/>
        </authorList>
    </citation>
    <scope>NUCLEOTIDE SEQUENCE [LARGE SCALE GENOMIC DNA]</scope>
    <source>
        <strain evidence="2 3">JEF-007</strain>
    </source>
</reference>
<dbReference type="EMBL" id="MRVG01000003">
    <property type="protein sequence ID" value="PMB70439.1"/>
    <property type="molecule type" value="Genomic_DNA"/>
</dbReference>